<dbReference type="SUPFAM" id="SSF56235">
    <property type="entry name" value="N-terminal nucleophile aminohydrolases (Ntn hydrolases)"/>
    <property type="match status" value="1"/>
</dbReference>
<dbReference type="EMBL" id="FNQC01000011">
    <property type="protein sequence ID" value="SDZ35985.1"/>
    <property type="molecule type" value="Genomic_DNA"/>
</dbReference>
<evidence type="ECO:0000313" key="5">
    <source>
        <dbReference type="Proteomes" id="UP000199663"/>
    </source>
</evidence>
<dbReference type="Gene3D" id="1.10.1400.10">
    <property type="match status" value="1"/>
</dbReference>
<keyword evidence="3" id="KW-0865">Zymogen</keyword>
<accession>A0A1H3SEG3</accession>
<proteinExistence type="inferred from homology"/>
<dbReference type="PANTHER" id="PTHR34218:SF5">
    <property type="entry name" value="PENICILLIN ACYLASE FAMILY PROTEIN"/>
    <property type="match status" value="1"/>
</dbReference>
<evidence type="ECO:0000256" key="3">
    <source>
        <dbReference type="ARBA" id="ARBA00023145"/>
    </source>
</evidence>
<dbReference type="Gene3D" id="1.10.439.10">
    <property type="entry name" value="Penicillin Amidohydrolase, domain 1"/>
    <property type="match status" value="1"/>
</dbReference>
<dbReference type="RefSeq" id="WP_019598779.1">
    <property type="nucleotide sequence ID" value="NZ_FNQC01000011.1"/>
</dbReference>
<gene>
    <name evidence="4" type="ORF">SAMN05444412_11175</name>
</gene>
<organism evidence="4 5">
    <name type="scientific">Rhodonellum ikkaensis</name>
    <dbReference type="NCBI Taxonomy" id="336829"/>
    <lineage>
        <taxon>Bacteria</taxon>
        <taxon>Pseudomonadati</taxon>
        <taxon>Bacteroidota</taxon>
        <taxon>Cytophagia</taxon>
        <taxon>Cytophagales</taxon>
        <taxon>Cytophagaceae</taxon>
        <taxon>Rhodonellum</taxon>
    </lineage>
</organism>
<dbReference type="PIRSF" id="PIRSF001227">
    <property type="entry name" value="Pen_acylase"/>
    <property type="match status" value="1"/>
</dbReference>
<sequence length="796" mass="89923">MKKLVLVLLFMLILGTVGYQIAKFNFGPKYNGEITLEGLNAETEVFFDDFGVPHIYASSAEDAYQTLGYVHAQDRLFQMEMMRRVGTGTLAELLGEDLLDVDKFFRTLGIPQHAQMSTAAWHSEGDSEWKSATEAYIKGVNQFILEGKIPIEYTLLGSKPRDFTINDVHAVVGYMSFTFAMAVKTDPLITKMSRQLGPDYMKALSVHTLPEHHIIPNNYPKRDSVSLQIKTNTSLACLLEKLPVPLFMGSNAWVIAPSRTASGEVIFCNDTHIGFSQPSVWYEAHLEYPGFSYYGNHLAGVPFGLVGHTRTHSIGLTMFENDDQDFFEEKLNPNNPNETIYGTGFSPIKSRMDTIKIKDKDHVLFEIRETNHGPILNAVVPEIAGMTDNPVASWWVYVLEPTRAIEATWKMGHAKNIQEVEDGARLIHAPGLNIMYGDKTGNIAWWASAKLPIRPAHVNSKIFLDGTNPLDEHTGWIPFEENPMSINPESGFVATSNNQPDTLSNGMYYPGYYYPGDRWDRISKTIMSRNDWTQESIKTLQLESINETQPKNAKLLLSEISKTDFPEDEAILNALGDWSGEHGLEEIAPTLYYKWIYHILSEMMVDELGEEDFQNYLGTFMAVRSTPLLLQSENSPWWDNKNTPKIENRKDIINKALSKSLTELHAQHGSNSRKWQWRKSILSEHPHPLGAKKPLDRIFNVSTNPMAANEESVNKLAFTLNGEGIYKVNSGPAMRIILDFANVDASESILPTGQSGNLFSPWYKDQAAMFVEGHYRPQLMKEEVIKGTYRKKLVFK</sequence>
<keyword evidence="5" id="KW-1185">Reference proteome</keyword>
<dbReference type="InterPro" id="IPR014395">
    <property type="entry name" value="Pen/GL7ACA/AHL_acylase"/>
</dbReference>
<dbReference type="Proteomes" id="UP000199663">
    <property type="component" value="Unassembled WGS sequence"/>
</dbReference>
<comment type="caution">
    <text evidence="4">The sequence shown here is derived from an EMBL/GenBank/DDBJ whole genome shotgun (WGS) entry which is preliminary data.</text>
</comment>
<dbReference type="PANTHER" id="PTHR34218">
    <property type="entry name" value="PEPTIDASE S45 PENICILLIN AMIDASE"/>
    <property type="match status" value="1"/>
</dbReference>
<reference evidence="4 5" key="1">
    <citation type="submission" date="2016-10" db="EMBL/GenBank/DDBJ databases">
        <authorList>
            <person name="Varghese N."/>
            <person name="Submissions S."/>
        </authorList>
    </citation>
    <scope>NUCLEOTIDE SEQUENCE [LARGE SCALE GENOMIC DNA]</scope>
    <source>
        <strain evidence="4 5">DSM 17997</strain>
    </source>
</reference>
<dbReference type="Pfam" id="PF01804">
    <property type="entry name" value="Penicil_amidase"/>
    <property type="match status" value="1"/>
</dbReference>
<evidence type="ECO:0000256" key="1">
    <source>
        <dbReference type="ARBA" id="ARBA00006586"/>
    </source>
</evidence>
<keyword evidence="2" id="KW-0378">Hydrolase</keyword>
<dbReference type="InterPro" id="IPR043146">
    <property type="entry name" value="Penicillin_amidase_N_B-knob"/>
</dbReference>
<dbReference type="InterPro" id="IPR023343">
    <property type="entry name" value="Penicillin_amidase_dom1"/>
</dbReference>
<dbReference type="InterPro" id="IPR043147">
    <property type="entry name" value="Penicillin_amidase_A-knob"/>
</dbReference>
<name>A0A1H3SEG3_9BACT</name>
<protein>
    <submittedName>
        <fullName evidence="4">Penicillin amidase</fullName>
    </submittedName>
</protein>
<dbReference type="InterPro" id="IPR002692">
    <property type="entry name" value="S45"/>
</dbReference>
<evidence type="ECO:0000256" key="2">
    <source>
        <dbReference type="ARBA" id="ARBA00022801"/>
    </source>
</evidence>
<dbReference type="InterPro" id="IPR029055">
    <property type="entry name" value="Ntn_hydrolases_N"/>
</dbReference>
<dbReference type="Gene3D" id="2.30.120.10">
    <property type="match status" value="1"/>
</dbReference>
<dbReference type="CDD" id="cd03747">
    <property type="entry name" value="Ntn_PGA_like"/>
    <property type="match status" value="1"/>
</dbReference>
<dbReference type="Gene3D" id="3.60.20.10">
    <property type="entry name" value="Glutamine Phosphoribosylpyrophosphate, subunit 1, domain 1"/>
    <property type="match status" value="1"/>
</dbReference>
<evidence type="ECO:0000313" key="4">
    <source>
        <dbReference type="EMBL" id="SDZ35985.1"/>
    </source>
</evidence>
<comment type="similarity">
    <text evidence="1">Belongs to the peptidase S45 family.</text>
</comment>